<evidence type="ECO:0000259" key="5">
    <source>
        <dbReference type="PROSITE" id="PS50011"/>
    </source>
</evidence>
<dbReference type="GO" id="GO:0005524">
    <property type="term" value="F:ATP binding"/>
    <property type="evidence" value="ECO:0007669"/>
    <property type="project" value="UniProtKB-KW"/>
</dbReference>
<evidence type="ECO:0000256" key="3">
    <source>
        <dbReference type="ARBA" id="ARBA00022777"/>
    </source>
</evidence>
<organism evidence="6 7">
    <name type="scientific">Mycobacterium simiae</name>
    <name type="common">Mycobacterium habana</name>
    <dbReference type="NCBI Taxonomy" id="1784"/>
    <lineage>
        <taxon>Bacteria</taxon>
        <taxon>Bacillati</taxon>
        <taxon>Actinomycetota</taxon>
        <taxon>Actinomycetes</taxon>
        <taxon>Mycobacteriales</taxon>
        <taxon>Mycobacteriaceae</taxon>
        <taxon>Mycobacterium</taxon>
        <taxon>Mycobacterium simiae complex</taxon>
    </lineage>
</organism>
<keyword evidence="1" id="KW-0808">Transferase</keyword>
<dbReference type="InterPro" id="IPR011009">
    <property type="entry name" value="Kinase-like_dom_sf"/>
</dbReference>
<keyword evidence="4" id="KW-0067">ATP-binding</keyword>
<evidence type="ECO:0000313" key="6">
    <source>
        <dbReference type="EMBL" id="ORJ52619.1"/>
    </source>
</evidence>
<evidence type="ECO:0000313" key="7">
    <source>
        <dbReference type="Proteomes" id="UP000193040"/>
    </source>
</evidence>
<dbReference type="InterPro" id="IPR000719">
    <property type="entry name" value="Prot_kinase_dom"/>
</dbReference>
<dbReference type="PANTHER" id="PTHR44329:SF288">
    <property type="entry name" value="MITOGEN-ACTIVATED PROTEIN KINASE KINASE KINASE 20"/>
    <property type="match status" value="1"/>
</dbReference>
<dbReference type="PROSITE" id="PS50011">
    <property type="entry name" value="PROTEIN_KINASE_DOM"/>
    <property type="match status" value="1"/>
</dbReference>
<feature type="domain" description="Protein kinase" evidence="5">
    <location>
        <begin position="1"/>
        <end position="270"/>
    </location>
</feature>
<comment type="caution">
    <text evidence="6">The sequence shown here is derived from an EMBL/GenBank/DDBJ whole genome shotgun (WGS) entry which is preliminary data.</text>
</comment>
<keyword evidence="3" id="KW-0418">Kinase</keyword>
<keyword evidence="2" id="KW-0547">Nucleotide-binding</keyword>
<gene>
    <name evidence="6" type="ORF">B5M45_31015</name>
</gene>
<dbReference type="Gene3D" id="1.10.510.10">
    <property type="entry name" value="Transferase(Phosphotransferase) domain 1"/>
    <property type="match status" value="1"/>
</dbReference>
<evidence type="ECO:0000256" key="2">
    <source>
        <dbReference type="ARBA" id="ARBA00022741"/>
    </source>
</evidence>
<accession>A0A1X0XI87</accession>
<dbReference type="InterPro" id="IPR008271">
    <property type="entry name" value="Ser/Thr_kinase_AS"/>
</dbReference>
<dbReference type="CDD" id="cd14014">
    <property type="entry name" value="STKc_PknB_like"/>
    <property type="match status" value="1"/>
</dbReference>
<protein>
    <recommendedName>
        <fullName evidence="5">Protein kinase domain-containing protein</fullName>
    </recommendedName>
</protein>
<reference evidence="6 7" key="1">
    <citation type="submission" date="2017-03" db="EMBL/GenBank/DDBJ databases">
        <title>Genomic insights into Mycobacterium simiae human colonization.</title>
        <authorList>
            <person name="Steffani J.L."/>
            <person name="Brunck M.E."/>
            <person name="Cruz E."/>
            <person name="Montiel R."/>
            <person name="Barona F."/>
        </authorList>
    </citation>
    <scope>NUCLEOTIDE SEQUENCE [LARGE SCALE GENOMIC DNA]</scope>
    <source>
        <strain evidence="6 7">MsiGto</strain>
    </source>
</reference>
<evidence type="ECO:0000256" key="1">
    <source>
        <dbReference type="ARBA" id="ARBA00022679"/>
    </source>
</evidence>
<sequence>MGVLSQGTELSLDNRIWTVVGPLPSDRAGFGTLYIVAGDAGEEAVAKLVPKDPGAERELLMGDSLAAAKYRNIVPVLDQGEHEHDWVIVMPRAEQSLAAYLRDRGPLSMDDLVPVLRDVATALAEIDGTIVHRDLKPPNILLLNGAWCLADFGISRYAEKTTSNDTRKFSLTPPYAAPEQWRAQRATSATDVYAFGVIAHELATGELPFPGPDAESFRQQHLNNPAPSLSIGTTRLRDLLDECLFKAPAARPRPAAILQRLEKIAEEPKVAGFEQLAAVNREELARRAAAHAKASTEQEERERRKELHDAAVQSLTRLSNDLLEAVTTNATTAEVELNAGRGKMFFVATLNGARIGLARPELSSSTWTTPFTVVSEAIITVNLAGDGVRGWRGRSHSLWFCDAKEEDQFAWHELAFMSSPFGGQPAVVPFPLSAAEGRVAFEPVIGSTQLAWPLEKIDRGDLTALLGRWLGWFAEAAKGRLQQPGMLPERPAEGSWRKA</sequence>
<dbReference type="GO" id="GO:0004674">
    <property type="term" value="F:protein serine/threonine kinase activity"/>
    <property type="evidence" value="ECO:0007669"/>
    <property type="project" value="TreeGrafter"/>
</dbReference>
<dbReference type="EMBL" id="MZZM01000046">
    <property type="protein sequence ID" value="ORJ52619.1"/>
    <property type="molecule type" value="Genomic_DNA"/>
</dbReference>
<dbReference type="Proteomes" id="UP000193040">
    <property type="component" value="Unassembled WGS sequence"/>
</dbReference>
<evidence type="ECO:0000256" key="4">
    <source>
        <dbReference type="ARBA" id="ARBA00022840"/>
    </source>
</evidence>
<dbReference type="SMART" id="SM00220">
    <property type="entry name" value="S_TKc"/>
    <property type="match status" value="1"/>
</dbReference>
<name>A0A1X0XI87_MYCSI</name>
<dbReference type="PANTHER" id="PTHR44329">
    <property type="entry name" value="SERINE/THREONINE-PROTEIN KINASE TNNI3K-RELATED"/>
    <property type="match status" value="1"/>
</dbReference>
<keyword evidence="7" id="KW-1185">Reference proteome</keyword>
<dbReference type="InterPro" id="IPR051681">
    <property type="entry name" value="Ser/Thr_Kinases-Pseudokinases"/>
</dbReference>
<dbReference type="Pfam" id="PF00069">
    <property type="entry name" value="Pkinase"/>
    <property type="match status" value="1"/>
</dbReference>
<dbReference type="SUPFAM" id="SSF56112">
    <property type="entry name" value="Protein kinase-like (PK-like)"/>
    <property type="match status" value="1"/>
</dbReference>
<proteinExistence type="predicted"/>
<dbReference type="AlphaFoldDB" id="A0A1X0XI87"/>
<dbReference type="PROSITE" id="PS00108">
    <property type="entry name" value="PROTEIN_KINASE_ST"/>
    <property type="match status" value="1"/>
</dbReference>